<sequence>MPFVLLAMAFSSALGLIVGSPAYDHFFLGKWIVLPSILISLSAILFSLPETRIGPSCAFISDPQLSCISTQLFPLLHLLALIDGQMIGSFLGNQQFRNAFATFYGSLRVTSYPPTLIDVAAILRDCHDTSFSGNRSSNIAKFDISSDFLLKTGFSQIYNLIWANPNSSFVNDNLWHAPPPGWIALKIDGAIGRLSSIGYVGGLAHESLDNWIRGFSKPLGKHPLFNPNIGDCMRVSTSLGLNVLRRAIASLLHRTWAVDFKLIGRDSNSTVDTLAKFSLQHTSDHLFLGPAPFFLHDVLQRYSNDLH</sequence>
<dbReference type="Proteomes" id="UP000436088">
    <property type="component" value="Unassembled WGS sequence"/>
</dbReference>
<accession>A0A6A2WEU6</accession>
<dbReference type="PANTHER" id="PTHR47723:SF13">
    <property type="entry name" value="PUTATIVE-RELATED"/>
    <property type="match status" value="1"/>
</dbReference>
<evidence type="ECO:0000256" key="1">
    <source>
        <dbReference type="SAM" id="SignalP"/>
    </source>
</evidence>
<feature type="signal peptide" evidence="1">
    <location>
        <begin position="1"/>
        <end position="15"/>
    </location>
</feature>
<dbReference type="EMBL" id="VEPZ02001773">
    <property type="protein sequence ID" value="KAE8655941.1"/>
    <property type="molecule type" value="Genomic_DNA"/>
</dbReference>
<name>A0A6A2WEU6_HIBSY</name>
<dbReference type="AlphaFoldDB" id="A0A6A2WEU6"/>
<gene>
    <name evidence="2" type="ORF">F3Y22_tig00117012pilonHSYRG00014</name>
</gene>
<comment type="caution">
    <text evidence="2">The sequence shown here is derived from an EMBL/GenBank/DDBJ whole genome shotgun (WGS) entry which is preliminary data.</text>
</comment>
<evidence type="ECO:0000313" key="3">
    <source>
        <dbReference type="Proteomes" id="UP000436088"/>
    </source>
</evidence>
<reference evidence="2" key="1">
    <citation type="submission" date="2019-09" db="EMBL/GenBank/DDBJ databases">
        <title>Draft genome information of white flower Hibiscus syriacus.</title>
        <authorList>
            <person name="Kim Y.-M."/>
        </authorList>
    </citation>
    <scope>NUCLEOTIDE SEQUENCE [LARGE SCALE GENOMIC DNA]</scope>
    <source>
        <strain evidence="2">YM2019G1</strain>
    </source>
</reference>
<keyword evidence="1" id="KW-0732">Signal</keyword>
<organism evidence="2 3">
    <name type="scientific">Hibiscus syriacus</name>
    <name type="common">Rose of Sharon</name>
    <dbReference type="NCBI Taxonomy" id="106335"/>
    <lineage>
        <taxon>Eukaryota</taxon>
        <taxon>Viridiplantae</taxon>
        <taxon>Streptophyta</taxon>
        <taxon>Embryophyta</taxon>
        <taxon>Tracheophyta</taxon>
        <taxon>Spermatophyta</taxon>
        <taxon>Magnoliopsida</taxon>
        <taxon>eudicotyledons</taxon>
        <taxon>Gunneridae</taxon>
        <taxon>Pentapetalae</taxon>
        <taxon>rosids</taxon>
        <taxon>malvids</taxon>
        <taxon>Malvales</taxon>
        <taxon>Malvaceae</taxon>
        <taxon>Malvoideae</taxon>
        <taxon>Hibiscus</taxon>
    </lineage>
</organism>
<dbReference type="InterPro" id="IPR053151">
    <property type="entry name" value="RNase_H-like"/>
</dbReference>
<dbReference type="PANTHER" id="PTHR47723">
    <property type="entry name" value="OS05G0353850 PROTEIN"/>
    <property type="match status" value="1"/>
</dbReference>
<feature type="chain" id="PRO_5025437663" description="RNase H type-1 domain-containing protein" evidence="1">
    <location>
        <begin position="16"/>
        <end position="307"/>
    </location>
</feature>
<keyword evidence="3" id="KW-1185">Reference proteome</keyword>
<evidence type="ECO:0008006" key="4">
    <source>
        <dbReference type="Google" id="ProtNLM"/>
    </source>
</evidence>
<proteinExistence type="predicted"/>
<protein>
    <recommendedName>
        <fullName evidence="4">RNase H type-1 domain-containing protein</fullName>
    </recommendedName>
</protein>
<evidence type="ECO:0000313" key="2">
    <source>
        <dbReference type="EMBL" id="KAE8655941.1"/>
    </source>
</evidence>